<gene>
    <name evidence="2" type="ORF">TBRA_LOCUS4254</name>
</gene>
<dbReference type="AlphaFoldDB" id="A0A6H5I781"/>
<reference evidence="2 3" key="1">
    <citation type="submission" date="2020-02" db="EMBL/GenBank/DDBJ databases">
        <authorList>
            <person name="Ferguson B K."/>
        </authorList>
    </citation>
    <scope>NUCLEOTIDE SEQUENCE [LARGE SCALE GENOMIC DNA]</scope>
</reference>
<accession>A0A6H5I781</accession>
<evidence type="ECO:0000313" key="2">
    <source>
        <dbReference type="EMBL" id="CAB0032312.1"/>
    </source>
</evidence>
<organism evidence="2 3">
    <name type="scientific">Trichogramma brassicae</name>
    <dbReference type="NCBI Taxonomy" id="86971"/>
    <lineage>
        <taxon>Eukaryota</taxon>
        <taxon>Metazoa</taxon>
        <taxon>Ecdysozoa</taxon>
        <taxon>Arthropoda</taxon>
        <taxon>Hexapoda</taxon>
        <taxon>Insecta</taxon>
        <taxon>Pterygota</taxon>
        <taxon>Neoptera</taxon>
        <taxon>Endopterygota</taxon>
        <taxon>Hymenoptera</taxon>
        <taxon>Apocrita</taxon>
        <taxon>Proctotrupomorpha</taxon>
        <taxon>Chalcidoidea</taxon>
        <taxon>Trichogrammatidae</taxon>
        <taxon>Trichogramma</taxon>
    </lineage>
</organism>
<evidence type="ECO:0000256" key="1">
    <source>
        <dbReference type="SAM" id="MobiDB-lite"/>
    </source>
</evidence>
<name>A0A6H5I781_9HYME</name>
<proteinExistence type="predicted"/>
<dbReference type="EMBL" id="CADCXV010000674">
    <property type="protein sequence ID" value="CAB0032312.1"/>
    <property type="molecule type" value="Genomic_DNA"/>
</dbReference>
<protein>
    <submittedName>
        <fullName evidence="2">Uncharacterized protein</fullName>
    </submittedName>
</protein>
<keyword evidence="3" id="KW-1185">Reference proteome</keyword>
<dbReference type="OrthoDB" id="3200163at2759"/>
<dbReference type="Proteomes" id="UP000479190">
    <property type="component" value="Unassembled WGS sequence"/>
</dbReference>
<evidence type="ECO:0000313" key="3">
    <source>
        <dbReference type="Proteomes" id="UP000479190"/>
    </source>
</evidence>
<feature type="region of interest" description="Disordered" evidence="1">
    <location>
        <begin position="223"/>
        <end position="252"/>
    </location>
</feature>
<sequence>MISVVEKINCRSLDCVEDGDEEEGGDDENTTTSILHVGPLRKKTDSTGKNRSVPSLVDAADQYQQQLSSASSLPMCPVHGSLRDVFSADTLPARSEPRIVIKPRLTENPTPTVNLQRDLLTVDEPDSPRRVVGDRAGTKLPRIIIKPTQSSAQQQLGTLPRPQRPAKSTTVLNRALNLQDNETYQRLLVARREKMPLPGELSTAGAGGAAGAILMRIPTTLRRTDERSEAASASASAGLQRVNMPDAAVTKL</sequence>